<dbReference type="PANTHER" id="PTHR44688:SF25">
    <property type="entry name" value="HTH LUXR-TYPE DOMAIN-CONTAINING PROTEIN"/>
    <property type="match status" value="1"/>
</dbReference>
<organism evidence="6 7">
    <name type="scientific">Enterococcus faecalis</name>
    <name type="common">Streptococcus faecalis</name>
    <dbReference type="NCBI Taxonomy" id="1351"/>
    <lineage>
        <taxon>Bacteria</taxon>
        <taxon>Bacillati</taxon>
        <taxon>Bacillota</taxon>
        <taxon>Bacilli</taxon>
        <taxon>Lactobacillales</taxon>
        <taxon>Enterococcaceae</taxon>
        <taxon>Enterococcus</taxon>
    </lineage>
</organism>
<keyword evidence="3" id="KW-0804">Transcription</keyword>
<keyword evidence="1" id="KW-0805">Transcription regulation</keyword>
<keyword evidence="4" id="KW-1133">Transmembrane helix</keyword>
<dbReference type="EMBL" id="UGIX01000001">
    <property type="protein sequence ID" value="STP68890.1"/>
    <property type="molecule type" value="Genomic_DNA"/>
</dbReference>
<keyword evidence="4" id="KW-0812">Transmembrane</keyword>
<keyword evidence="2" id="KW-0238">DNA-binding</keyword>
<evidence type="ECO:0000256" key="4">
    <source>
        <dbReference type="SAM" id="Phobius"/>
    </source>
</evidence>
<dbReference type="InterPro" id="IPR000792">
    <property type="entry name" value="Tscrpt_reg_LuxR_C"/>
</dbReference>
<feature type="transmembrane region" description="Helical" evidence="4">
    <location>
        <begin position="103"/>
        <end position="120"/>
    </location>
</feature>
<dbReference type="InterPro" id="IPR016032">
    <property type="entry name" value="Sig_transdc_resp-reg_C-effctor"/>
</dbReference>
<reference evidence="6 7" key="1">
    <citation type="submission" date="2018-06" db="EMBL/GenBank/DDBJ databases">
        <authorList>
            <consortium name="Pathogen Informatics"/>
            <person name="Doyle S."/>
        </authorList>
    </citation>
    <scope>NUCLEOTIDE SEQUENCE [LARGE SCALE GENOMIC DNA]</scope>
    <source>
        <strain evidence="6 7">NCTC13379</strain>
    </source>
</reference>
<dbReference type="SMART" id="SM00421">
    <property type="entry name" value="HTH_LUXR"/>
    <property type="match status" value="1"/>
</dbReference>
<dbReference type="AlphaFoldDB" id="A0AAX2KSZ8"/>
<dbReference type="PRINTS" id="PR00038">
    <property type="entry name" value="HTHLUXR"/>
</dbReference>
<dbReference type="PROSITE" id="PS00622">
    <property type="entry name" value="HTH_LUXR_1"/>
    <property type="match status" value="1"/>
</dbReference>
<feature type="domain" description="HTH luxR-type" evidence="5">
    <location>
        <begin position="247"/>
        <end position="312"/>
    </location>
</feature>
<feature type="transmembrane region" description="Helical" evidence="4">
    <location>
        <begin position="126"/>
        <end position="148"/>
    </location>
</feature>
<evidence type="ECO:0000259" key="5">
    <source>
        <dbReference type="PROSITE" id="PS50043"/>
    </source>
</evidence>
<evidence type="ECO:0000256" key="3">
    <source>
        <dbReference type="ARBA" id="ARBA00023163"/>
    </source>
</evidence>
<evidence type="ECO:0000313" key="7">
    <source>
        <dbReference type="Proteomes" id="UP000254396"/>
    </source>
</evidence>
<feature type="transmembrane region" description="Helical" evidence="4">
    <location>
        <begin position="34"/>
        <end position="53"/>
    </location>
</feature>
<feature type="transmembrane region" description="Helical" evidence="4">
    <location>
        <begin position="6"/>
        <end position="27"/>
    </location>
</feature>
<dbReference type="InterPro" id="IPR036388">
    <property type="entry name" value="WH-like_DNA-bd_sf"/>
</dbReference>
<accession>A0AAX2KSZ8</accession>
<evidence type="ECO:0000256" key="2">
    <source>
        <dbReference type="ARBA" id="ARBA00023125"/>
    </source>
</evidence>
<dbReference type="Pfam" id="PF00196">
    <property type="entry name" value="GerE"/>
    <property type="match status" value="1"/>
</dbReference>
<evidence type="ECO:0000256" key="1">
    <source>
        <dbReference type="ARBA" id="ARBA00023015"/>
    </source>
</evidence>
<dbReference type="Gene3D" id="1.10.10.10">
    <property type="entry name" value="Winged helix-like DNA-binding domain superfamily/Winged helix DNA-binding domain"/>
    <property type="match status" value="1"/>
</dbReference>
<dbReference type="CDD" id="cd06170">
    <property type="entry name" value="LuxR_C_like"/>
    <property type="match status" value="1"/>
</dbReference>
<feature type="transmembrane region" description="Helical" evidence="4">
    <location>
        <begin position="160"/>
        <end position="184"/>
    </location>
</feature>
<dbReference type="SUPFAM" id="SSF46894">
    <property type="entry name" value="C-terminal effector domain of the bipartite response regulators"/>
    <property type="match status" value="1"/>
</dbReference>
<dbReference type="PANTHER" id="PTHR44688">
    <property type="entry name" value="DNA-BINDING TRANSCRIPTIONAL ACTIVATOR DEVR_DOSR"/>
    <property type="match status" value="1"/>
</dbReference>
<proteinExistence type="predicted"/>
<feature type="transmembrane region" description="Helical" evidence="4">
    <location>
        <begin position="73"/>
        <end position="91"/>
    </location>
</feature>
<evidence type="ECO:0000313" key="6">
    <source>
        <dbReference type="EMBL" id="STP68890.1"/>
    </source>
</evidence>
<sequence length="321" mass="37554">MTFVFIYNILLIILYSFTSTFTLNLYLKNKQPIFLLLLFLMVIFICDNVIVYMTEFINSFATEYNQTFMTAPFLKTIIFICCNFAYLAIINTISGRPFKNYQFVWLFLIGLWMLAIPFSQNSALKVWLYYLPNQLFLIYLGCYALYQLRIDPLSALAKKYLRFIGWLSIGFGVAILLEDTFVIFNIDQYSDIVFKINNRNVSEDIYTIILSIAIIYFCNRDFPLSVLEKDAAKLEENQSDEPVLLAPFCDAYQLTQREREVLSLLLECKTNQDIANELFLSIGTVKTHIHNIFVKLEVNKRAEVFVSYQLFSQQQTEHLAR</sequence>
<gene>
    <name evidence="6" type="primary">gerE</name>
    <name evidence="6" type="ORF">NCTC13379_03092</name>
</gene>
<dbReference type="GO" id="GO:0006355">
    <property type="term" value="P:regulation of DNA-templated transcription"/>
    <property type="evidence" value="ECO:0007669"/>
    <property type="project" value="InterPro"/>
</dbReference>
<name>A0AAX2KSZ8_ENTFL</name>
<dbReference type="Proteomes" id="UP000254396">
    <property type="component" value="Unassembled WGS sequence"/>
</dbReference>
<protein>
    <submittedName>
        <fullName evidence="6">Spore germination protein gerE</fullName>
    </submittedName>
</protein>
<keyword evidence="4" id="KW-0472">Membrane</keyword>
<dbReference type="PROSITE" id="PS50043">
    <property type="entry name" value="HTH_LUXR_2"/>
    <property type="match status" value="1"/>
</dbReference>
<comment type="caution">
    <text evidence="6">The sequence shown here is derived from an EMBL/GenBank/DDBJ whole genome shotgun (WGS) entry which is preliminary data.</text>
</comment>
<dbReference type="GO" id="GO:0003677">
    <property type="term" value="F:DNA binding"/>
    <property type="evidence" value="ECO:0007669"/>
    <property type="project" value="UniProtKB-KW"/>
</dbReference>